<dbReference type="EMBL" id="BAAACP010000007">
    <property type="protein sequence ID" value="GAA0863771.1"/>
    <property type="molecule type" value="Genomic_DNA"/>
</dbReference>
<feature type="domain" description="Amidohydrolase 3" evidence="1">
    <location>
        <begin position="48"/>
        <end position="526"/>
    </location>
</feature>
<dbReference type="Proteomes" id="UP001400965">
    <property type="component" value="Unassembled WGS sequence"/>
</dbReference>
<dbReference type="SUPFAM" id="SSF51338">
    <property type="entry name" value="Composite domain of metallo-dependent hydrolases"/>
    <property type="match status" value="1"/>
</dbReference>
<name>A0ABN1M3D3_9FIRM</name>
<dbReference type="PANTHER" id="PTHR22642:SF2">
    <property type="entry name" value="PROTEIN LONG AFTER FAR-RED 3"/>
    <property type="match status" value="1"/>
</dbReference>
<keyword evidence="3" id="KW-1185">Reference proteome</keyword>
<dbReference type="SUPFAM" id="SSF51556">
    <property type="entry name" value="Metallo-dependent hydrolases"/>
    <property type="match status" value="1"/>
</dbReference>
<proteinExistence type="predicted"/>
<reference evidence="2 3" key="1">
    <citation type="journal article" date="2019" name="Int. J. Syst. Evol. Microbiol.">
        <title>The Global Catalogue of Microorganisms (GCM) 10K type strain sequencing project: providing services to taxonomists for standard genome sequencing and annotation.</title>
        <authorList>
            <consortium name="The Broad Institute Genomics Platform"/>
            <consortium name="The Broad Institute Genome Sequencing Center for Infectious Disease"/>
            <person name="Wu L."/>
            <person name="Ma J."/>
        </authorList>
    </citation>
    <scope>NUCLEOTIDE SEQUENCE [LARGE SCALE GENOMIC DNA]</scope>
    <source>
        <strain evidence="2 3">JCM 6486</strain>
    </source>
</reference>
<dbReference type="InterPro" id="IPR013108">
    <property type="entry name" value="Amidohydro_3"/>
</dbReference>
<gene>
    <name evidence="2" type="ORF">GCM10008917_14640</name>
</gene>
<organism evidence="2 3">
    <name type="scientific">Paraclostridium tenue</name>
    <dbReference type="NCBI Taxonomy" id="1737"/>
    <lineage>
        <taxon>Bacteria</taxon>
        <taxon>Bacillati</taxon>
        <taxon>Bacillota</taxon>
        <taxon>Clostridia</taxon>
        <taxon>Peptostreptococcales</taxon>
        <taxon>Peptostreptococcaceae</taxon>
        <taxon>Paraclostridium</taxon>
    </lineage>
</organism>
<dbReference type="PANTHER" id="PTHR22642">
    <property type="entry name" value="IMIDAZOLONEPROPIONASE"/>
    <property type="match status" value="1"/>
</dbReference>
<dbReference type="RefSeq" id="WP_346044410.1">
    <property type="nucleotide sequence ID" value="NZ_BAAACP010000007.1"/>
</dbReference>
<dbReference type="Gene3D" id="2.30.40.10">
    <property type="entry name" value="Urease, subunit C, domain 1"/>
    <property type="match status" value="1"/>
</dbReference>
<dbReference type="InterPro" id="IPR032466">
    <property type="entry name" value="Metal_Hydrolase"/>
</dbReference>
<dbReference type="Gene3D" id="3.20.20.140">
    <property type="entry name" value="Metal-dependent hydrolases"/>
    <property type="match status" value="1"/>
</dbReference>
<sequence length="529" mass="60205">MNEKLFFNGDILTLEDKLYCNSILVKDGKIFKVGEKNDLLKFTSENTQMIDLKGKTLMPSFIDCHSHFFAYSQSLLQPSLENASNFNEIINIISNFIKDNNIPNGKWVVATNYDHNNLDEKINPTKEILDKAAPNNPVVIKHQSGHSGVLNSLGLKELNITSDTKNPEGGIIYKKNNEPTGYLEENSFINYVQKIPMPSFNELVKSVSKAQEIYKSFGITTMQEGMIVPLMTDILNYIKKSNMLELDYVGYIDIKESDVLLKSFNGCIKNYVNRFKIGGYKIFLDGSPQSRTAYMLNPYIDAKDGYRGYPTYKDCELEKYIELAIKNNMQLLAHCNGDAASYQFINQYKIAKKICNLDNDIRPVIIHAQLLPKDQLDDVKSLKMIPSFFLAHVYHWGDIHIKNFGFKRASEISLSNSCLKKNIRFTLHQDSPVIKPNMLETIWCAVNRVTKNKVLLGEDERISPLDAIKAVTINGAYQYFEENTKGSIKEGKLADLIILDKNPLKVNPMDIKDIKILETIKEGNSIFKL</sequence>
<dbReference type="InterPro" id="IPR033932">
    <property type="entry name" value="YtcJ-like"/>
</dbReference>
<accession>A0ABN1M3D3</accession>
<evidence type="ECO:0000313" key="3">
    <source>
        <dbReference type="Proteomes" id="UP001400965"/>
    </source>
</evidence>
<comment type="caution">
    <text evidence="2">The sequence shown here is derived from an EMBL/GenBank/DDBJ whole genome shotgun (WGS) entry which is preliminary data.</text>
</comment>
<evidence type="ECO:0000313" key="2">
    <source>
        <dbReference type="EMBL" id="GAA0863771.1"/>
    </source>
</evidence>
<protein>
    <submittedName>
        <fullName evidence="2">Amidohydrolase family protein</fullName>
    </submittedName>
</protein>
<dbReference type="Pfam" id="PF07969">
    <property type="entry name" value="Amidohydro_3"/>
    <property type="match status" value="1"/>
</dbReference>
<evidence type="ECO:0000259" key="1">
    <source>
        <dbReference type="Pfam" id="PF07969"/>
    </source>
</evidence>
<dbReference type="Gene3D" id="3.10.310.70">
    <property type="match status" value="1"/>
</dbReference>
<dbReference type="CDD" id="cd01300">
    <property type="entry name" value="YtcJ_like"/>
    <property type="match status" value="1"/>
</dbReference>
<dbReference type="InterPro" id="IPR011059">
    <property type="entry name" value="Metal-dep_hydrolase_composite"/>
</dbReference>